<dbReference type="Gene3D" id="1.20.5.580">
    <property type="entry name" value="Single Helix bin"/>
    <property type="match status" value="1"/>
</dbReference>
<comment type="similarity">
    <text evidence="1">Belongs to the complexin/synaphin family.</text>
</comment>
<evidence type="ECO:0000313" key="7">
    <source>
        <dbReference type="EMBL" id="OAF64784.1"/>
    </source>
</evidence>
<dbReference type="Pfam" id="PF05835">
    <property type="entry name" value="Synaphin"/>
    <property type="match status" value="1"/>
</dbReference>
<protein>
    <recommendedName>
        <fullName evidence="9">Complexin-1</fullName>
    </recommendedName>
</protein>
<comment type="caution">
    <text evidence="7">The sequence shown here is derived from an EMBL/GenBank/DDBJ whole genome shotgun (WGS) entry which is preliminary data.</text>
</comment>
<keyword evidence="4" id="KW-0532">Neurotransmitter transport</keyword>
<evidence type="ECO:0000256" key="5">
    <source>
        <dbReference type="ARBA" id="ARBA00037297"/>
    </source>
</evidence>
<dbReference type="CDD" id="cd22740">
    <property type="entry name" value="Complexin_NTD"/>
    <property type="match status" value="1"/>
</dbReference>
<keyword evidence="8" id="KW-1185">Reference proteome</keyword>
<evidence type="ECO:0000256" key="2">
    <source>
        <dbReference type="ARBA" id="ARBA00022448"/>
    </source>
</evidence>
<evidence type="ECO:0000256" key="3">
    <source>
        <dbReference type="ARBA" id="ARBA00022483"/>
    </source>
</evidence>
<feature type="non-terminal residue" evidence="7">
    <location>
        <position position="146"/>
    </location>
</feature>
<dbReference type="PANTHER" id="PTHR16705:SF4">
    <property type="entry name" value="COMPLEXIN"/>
    <property type="match status" value="1"/>
</dbReference>
<dbReference type="GO" id="GO:0046928">
    <property type="term" value="P:regulation of neurotransmitter secretion"/>
    <property type="evidence" value="ECO:0007669"/>
    <property type="project" value="TreeGrafter"/>
</dbReference>
<dbReference type="GO" id="GO:0016079">
    <property type="term" value="P:synaptic vesicle exocytosis"/>
    <property type="evidence" value="ECO:0007669"/>
    <property type="project" value="TreeGrafter"/>
</dbReference>
<name>A0A177AU86_9BILA</name>
<evidence type="ECO:0000256" key="1">
    <source>
        <dbReference type="ARBA" id="ARBA00005396"/>
    </source>
</evidence>
<gene>
    <name evidence="7" type="ORF">A3Q56_07512</name>
</gene>
<dbReference type="EMBL" id="LWCA01001618">
    <property type="protein sequence ID" value="OAF64784.1"/>
    <property type="molecule type" value="Genomic_DNA"/>
</dbReference>
<reference evidence="7 8" key="1">
    <citation type="submission" date="2016-04" db="EMBL/GenBank/DDBJ databases">
        <title>The genome of Intoshia linei affirms orthonectids as highly simplified spiralians.</title>
        <authorList>
            <person name="Mikhailov K.V."/>
            <person name="Slusarev G.S."/>
            <person name="Nikitin M.A."/>
            <person name="Logacheva M.D."/>
            <person name="Penin A."/>
            <person name="Aleoshin V."/>
            <person name="Panchin Y.V."/>
        </authorList>
    </citation>
    <scope>NUCLEOTIDE SEQUENCE [LARGE SCALE GENOMIC DNA]</scope>
    <source>
        <strain evidence="7">Intl2013</strain>
        <tissue evidence="7">Whole animal</tissue>
    </source>
</reference>
<dbReference type="GO" id="GO:0031201">
    <property type="term" value="C:SNARE complex"/>
    <property type="evidence" value="ECO:0007669"/>
    <property type="project" value="TreeGrafter"/>
</dbReference>
<dbReference type="OrthoDB" id="6229630at2759"/>
<dbReference type="PANTHER" id="PTHR16705">
    <property type="entry name" value="COMPLEXIN"/>
    <property type="match status" value="1"/>
</dbReference>
<dbReference type="AlphaFoldDB" id="A0A177AU86"/>
<dbReference type="Proteomes" id="UP000078046">
    <property type="component" value="Unassembled WGS sequence"/>
</dbReference>
<feature type="region of interest" description="Disordered" evidence="6">
    <location>
        <begin position="16"/>
        <end position="59"/>
    </location>
</feature>
<organism evidence="7 8">
    <name type="scientific">Intoshia linei</name>
    <dbReference type="NCBI Taxonomy" id="1819745"/>
    <lineage>
        <taxon>Eukaryota</taxon>
        <taxon>Metazoa</taxon>
        <taxon>Spiralia</taxon>
        <taxon>Lophotrochozoa</taxon>
        <taxon>Mesozoa</taxon>
        <taxon>Orthonectida</taxon>
        <taxon>Rhopaluridae</taxon>
        <taxon>Intoshia</taxon>
    </lineage>
</organism>
<evidence type="ECO:0000256" key="4">
    <source>
        <dbReference type="ARBA" id="ARBA00022775"/>
    </source>
</evidence>
<evidence type="ECO:0008006" key="9">
    <source>
        <dbReference type="Google" id="ProtNLM"/>
    </source>
</evidence>
<keyword evidence="3" id="KW-0268">Exocytosis</keyword>
<dbReference type="InterPro" id="IPR008849">
    <property type="entry name" value="Synaphin"/>
</dbReference>
<feature type="compositionally biased region" description="Basic and acidic residues" evidence="6">
    <location>
        <begin position="24"/>
        <end position="59"/>
    </location>
</feature>
<evidence type="ECO:0000256" key="6">
    <source>
        <dbReference type="SAM" id="MobiDB-lite"/>
    </source>
</evidence>
<dbReference type="GO" id="GO:0043195">
    <property type="term" value="C:terminal bouton"/>
    <property type="evidence" value="ECO:0007669"/>
    <property type="project" value="TreeGrafter"/>
</dbReference>
<dbReference type="GO" id="GO:0019905">
    <property type="term" value="F:syntaxin binding"/>
    <property type="evidence" value="ECO:0007669"/>
    <property type="project" value="InterPro"/>
</dbReference>
<comment type="function">
    <text evidence="5">Positively regulates a late step in synaptic vesicle exocytosis.</text>
</comment>
<sequence>MASFIAKQLVGDKLDSVKGVIGGGDDKDDKGNTSEDERELEKQRQELEEKRAEKHRQIEKEREVMRQEIRNKYGLKKKEEPIFEEILDDRIGGRKRKTPEELERENSLDDDDNFFPKNFNDIKAKITNVPQNVTKMVDECKDKCSI</sequence>
<evidence type="ECO:0000313" key="8">
    <source>
        <dbReference type="Proteomes" id="UP000078046"/>
    </source>
</evidence>
<accession>A0A177AU86</accession>
<keyword evidence="2" id="KW-0813">Transport</keyword>
<dbReference type="SUPFAM" id="SSF58038">
    <property type="entry name" value="SNARE fusion complex"/>
    <property type="match status" value="1"/>
</dbReference>
<proteinExistence type="inferred from homology"/>